<comment type="similarity">
    <text evidence="1">Belongs to the HyuE racemase family.</text>
</comment>
<comment type="caution">
    <text evidence="2">The sequence shown here is derived from an EMBL/GenBank/DDBJ whole genome shotgun (WGS) entry which is preliminary data.</text>
</comment>
<dbReference type="InterPro" id="IPR015942">
    <property type="entry name" value="Asp/Glu/hydantoin_racemase"/>
</dbReference>
<dbReference type="PANTHER" id="PTHR28047">
    <property type="entry name" value="PROTEIN DCG1"/>
    <property type="match status" value="1"/>
</dbReference>
<organism evidence="2 3">
    <name type="scientific">Herbaspirillum chlorophenolicum</name>
    <dbReference type="NCBI Taxonomy" id="211589"/>
    <lineage>
        <taxon>Bacteria</taxon>
        <taxon>Pseudomonadati</taxon>
        <taxon>Pseudomonadota</taxon>
        <taxon>Betaproteobacteria</taxon>
        <taxon>Burkholderiales</taxon>
        <taxon>Oxalobacteraceae</taxon>
        <taxon>Herbaspirillum</taxon>
    </lineage>
</organism>
<evidence type="ECO:0000313" key="2">
    <source>
        <dbReference type="EMBL" id="MFJ3047881.1"/>
    </source>
</evidence>
<dbReference type="InterPro" id="IPR052186">
    <property type="entry name" value="Hydantoin_racemase-like"/>
</dbReference>
<dbReference type="PANTHER" id="PTHR28047:SF5">
    <property type="entry name" value="PROTEIN DCG1"/>
    <property type="match status" value="1"/>
</dbReference>
<reference evidence="2 3" key="1">
    <citation type="submission" date="2024-10" db="EMBL/GenBank/DDBJ databases">
        <title>The Natural Products Discovery Center: Release of the First 8490 Sequenced Strains for Exploring Actinobacteria Biosynthetic Diversity.</title>
        <authorList>
            <person name="Kalkreuter E."/>
            <person name="Kautsar S.A."/>
            <person name="Yang D."/>
            <person name="Bader C.D."/>
            <person name="Teijaro C.N."/>
            <person name="Fluegel L."/>
            <person name="Davis C.M."/>
            <person name="Simpson J.R."/>
            <person name="Lauterbach L."/>
            <person name="Steele A.D."/>
            <person name="Gui C."/>
            <person name="Meng S."/>
            <person name="Li G."/>
            <person name="Viehrig K."/>
            <person name="Ye F."/>
            <person name="Su P."/>
            <person name="Kiefer A.F."/>
            <person name="Nichols A."/>
            <person name="Cepeda A.J."/>
            <person name="Yan W."/>
            <person name="Fan B."/>
            <person name="Jiang Y."/>
            <person name="Adhikari A."/>
            <person name="Zheng C.-J."/>
            <person name="Schuster L."/>
            <person name="Cowan T.M."/>
            <person name="Smanski M.J."/>
            <person name="Chevrette M.G."/>
            <person name="De Carvalho L.P.S."/>
            <person name="Shen B."/>
        </authorList>
    </citation>
    <scope>NUCLEOTIDE SEQUENCE [LARGE SCALE GENOMIC DNA]</scope>
    <source>
        <strain evidence="2 3">NPDC087045</strain>
    </source>
</reference>
<evidence type="ECO:0000256" key="1">
    <source>
        <dbReference type="ARBA" id="ARBA00038414"/>
    </source>
</evidence>
<name>A0ABW8F3N0_9BURK</name>
<evidence type="ECO:0000313" key="3">
    <source>
        <dbReference type="Proteomes" id="UP001617427"/>
    </source>
</evidence>
<gene>
    <name evidence="2" type="ORF">ACIPEN_18795</name>
</gene>
<dbReference type="Pfam" id="PF01177">
    <property type="entry name" value="Asp_Glu_race"/>
    <property type="match status" value="1"/>
</dbReference>
<dbReference type="Proteomes" id="UP001617427">
    <property type="component" value="Unassembled WGS sequence"/>
</dbReference>
<keyword evidence="3" id="KW-1185">Reference proteome</keyword>
<accession>A0ABW8F3N0</accession>
<dbReference type="EMBL" id="JBIUZV010000012">
    <property type="protein sequence ID" value="MFJ3047881.1"/>
    <property type="molecule type" value="Genomic_DNA"/>
</dbReference>
<dbReference type="RefSeq" id="WP_402702633.1">
    <property type="nucleotide sequence ID" value="NZ_JBIUZV010000012.1"/>
</dbReference>
<proteinExistence type="inferred from homology"/>
<protein>
    <submittedName>
        <fullName evidence="2">Aspartate/glutamate racemase family protein</fullName>
    </submittedName>
</protein>
<sequence>MSTPLPDGQTVFVINPNSTQRVTDGIDAAMAPLRMAGGPAIECLSLQSGPPGIQTQHDVESVALPLASLARSLEARAGAFVIACFSDPGLFAVREAVKAPVLGIMESGILTALTLGQRFGVIAILDASIPRHLRAYGAMGVQSRLAGELAIGLNVTELSQYERTLERMTEVGRRLCDDKGADVIVMGCAGMAVYREPLQQALGMPVVEPSQAAAAMAIGRIKMNWHGA</sequence>
<dbReference type="InterPro" id="IPR053714">
    <property type="entry name" value="Iso_Racemase_Enz_sf"/>
</dbReference>
<dbReference type="Gene3D" id="3.40.50.12500">
    <property type="match status" value="1"/>
</dbReference>